<gene>
    <name evidence="2" type="ORF">CEG42_00735</name>
</gene>
<proteinExistence type="predicted"/>
<keyword evidence="1" id="KW-0472">Membrane</keyword>
<dbReference type="NCBIfam" id="NF045937">
    <property type="entry name" value="MSC_0624_12TM"/>
    <property type="match status" value="1"/>
</dbReference>
<feature type="transmembrane region" description="Helical" evidence="1">
    <location>
        <begin position="246"/>
        <end position="272"/>
    </location>
</feature>
<dbReference type="EMBL" id="CP021991">
    <property type="protein sequence ID" value="ASD29769.1"/>
    <property type="molecule type" value="Genomic_DNA"/>
</dbReference>
<feature type="transmembrane region" description="Helical" evidence="1">
    <location>
        <begin position="320"/>
        <end position="342"/>
    </location>
</feature>
<feature type="transmembrane region" description="Helical" evidence="1">
    <location>
        <begin position="129"/>
        <end position="151"/>
    </location>
</feature>
<feature type="transmembrane region" description="Helical" evidence="1">
    <location>
        <begin position="33"/>
        <end position="53"/>
    </location>
</feature>
<dbReference type="Proteomes" id="UP000197054">
    <property type="component" value="Chromosome"/>
</dbReference>
<evidence type="ECO:0000313" key="3">
    <source>
        <dbReference type="Proteomes" id="UP000197054"/>
    </source>
</evidence>
<accession>A0AAC9T035</accession>
<organism evidence="2 3">
    <name type="scientific">Ureaplasma parvum</name>
    <name type="common">Ureaplasma urealyticum biotype 1</name>
    <dbReference type="NCBI Taxonomy" id="134821"/>
    <lineage>
        <taxon>Bacteria</taxon>
        <taxon>Bacillati</taxon>
        <taxon>Mycoplasmatota</taxon>
        <taxon>Mycoplasmoidales</taxon>
        <taxon>Mycoplasmoidaceae</taxon>
        <taxon>Ureaplasma</taxon>
    </lineage>
</organism>
<feature type="transmembrane region" description="Helical" evidence="1">
    <location>
        <begin position="284"/>
        <end position="300"/>
    </location>
</feature>
<evidence type="ECO:0000313" key="2">
    <source>
        <dbReference type="EMBL" id="ASD29769.1"/>
    </source>
</evidence>
<keyword evidence="1" id="KW-0812">Transmembrane</keyword>
<dbReference type="AlphaFoldDB" id="A0AAC9T035"/>
<feature type="transmembrane region" description="Helical" evidence="1">
    <location>
        <begin position="354"/>
        <end position="375"/>
    </location>
</feature>
<protein>
    <recommendedName>
        <fullName evidence="4">Transmembrane protein</fullName>
    </recommendedName>
</protein>
<sequence>MMNTKTFTSVNRVIYDDNYSLKQQQKSSFINQFLKGLLSAITLLFFILLLIFAENTLFGLGFGDENKSMMISKSLNAFFDLHSPKYLQLNFLIVFRFFILSFTLFYALVKNFTNLYWHRATIKKYLPWFVLYLVIATISFLLFFTFFSVWPREVFNLVFLLLVLFLLNLSYEIFNYFISKKTNPLLYGNYKNLIIAMVFQALLLLFVIITPLVWINTGRSPNFLFVDNRFYTRIVDIFTVQSGKNFIILIAFFFFLITFIVLANTNFFALVINKRYDRNYVKNNLWFILLLFSAIFIWLLRVFAYKHENENLPIGNNHLLWVYILQSFFAIIILVLYMVFTLKKRLSIKSSLNTLLNLVVTQTILSLSLFLVTLFNSKSVVSLINVFITITVQMSVFGIYIFQNKNISTKLLVLLKVIMILIILTAAIVGFDYLLTSDHHNNYLFSNIQPKMNLVQIMLLLNFSLSFTLISYLTIKFTMVIFKINKLNKELNNEKK</sequence>
<feature type="transmembrane region" description="Helical" evidence="1">
    <location>
        <begin position="414"/>
        <end position="434"/>
    </location>
</feature>
<dbReference type="RefSeq" id="WP_006689297.1">
    <property type="nucleotide sequence ID" value="NZ_CAMQQM010000001.1"/>
</dbReference>
<evidence type="ECO:0000256" key="1">
    <source>
        <dbReference type="SAM" id="Phobius"/>
    </source>
</evidence>
<feature type="transmembrane region" description="Helical" evidence="1">
    <location>
        <begin position="190"/>
        <end position="215"/>
    </location>
</feature>
<reference evidence="2 3" key="1">
    <citation type="submission" date="2017-06" db="EMBL/GenBank/DDBJ databases">
        <title>Genome Sequencing and Comparative Genomics Analysis of Five Ureaplasma Urealyticums with Different Drug Resistance.</title>
        <authorList>
            <person name="Ma L."/>
            <person name="Jia T."/>
        </authorList>
    </citation>
    <scope>NUCLEOTIDE SEQUENCE [LARGE SCALE GENOMIC DNA]</scope>
    <source>
        <strain evidence="3">hebnu uu3</strain>
    </source>
</reference>
<evidence type="ECO:0008006" key="4">
    <source>
        <dbReference type="Google" id="ProtNLM"/>
    </source>
</evidence>
<feature type="transmembrane region" description="Helical" evidence="1">
    <location>
        <begin position="381"/>
        <end position="402"/>
    </location>
</feature>
<feature type="transmembrane region" description="Helical" evidence="1">
    <location>
        <begin position="454"/>
        <end position="475"/>
    </location>
</feature>
<name>A0AAC9T035_UREPR</name>
<feature type="transmembrane region" description="Helical" evidence="1">
    <location>
        <begin position="89"/>
        <end position="109"/>
    </location>
</feature>
<feature type="transmembrane region" description="Helical" evidence="1">
    <location>
        <begin position="157"/>
        <end position="178"/>
    </location>
</feature>
<keyword evidence="1" id="KW-1133">Transmembrane helix</keyword>